<organism evidence="1 2">
    <name type="scientific">Trifolium pratense</name>
    <name type="common">Red clover</name>
    <dbReference type="NCBI Taxonomy" id="57577"/>
    <lineage>
        <taxon>Eukaryota</taxon>
        <taxon>Viridiplantae</taxon>
        <taxon>Streptophyta</taxon>
        <taxon>Embryophyta</taxon>
        <taxon>Tracheophyta</taxon>
        <taxon>Spermatophyta</taxon>
        <taxon>Magnoliopsida</taxon>
        <taxon>eudicotyledons</taxon>
        <taxon>Gunneridae</taxon>
        <taxon>Pentapetalae</taxon>
        <taxon>rosids</taxon>
        <taxon>fabids</taxon>
        <taxon>Fabales</taxon>
        <taxon>Fabaceae</taxon>
        <taxon>Papilionoideae</taxon>
        <taxon>50 kb inversion clade</taxon>
        <taxon>NPAAA clade</taxon>
        <taxon>Hologalegina</taxon>
        <taxon>IRL clade</taxon>
        <taxon>Trifolieae</taxon>
        <taxon>Trifolium</taxon>
    </lineage>
</organism>
<evidence type="ECO:0000313" key="2">
    <source>
        <dbReference type="Proteomes" id="UP001177021"/>
    </source>
</evidence>
<keyword evidence="2" id="KW-1185">Reference proteome</keyword>
<protein>
    <submittedName>
        <fullName evidence="1">Uncharacterized protein</fullName>
    </submittedName>
</protein>
<dbReference type="EMBL" id="CASHSV030000001">
    <property type="protein sequence ID" value="CAJ2632879.1"/>
    <property type="molecule type" value="Genomic_DNA"/>
</dbReference>
<evidence type="ECO:0000313" key="1">
    <source>
        <dbReference type="EMBL" id="CAJ2632879.1"/>
    </source>
</evidence>
<gene>
    <name evidence="1" type="ORF">MILVUS5_LOCUS4078</name>
</gene>
<name>A0ACB0IKJ5_TRIPR</name>
<dbReference type="Proteomes" id="UP001177021">
    <property type="component" value="Unassembled WGS sequence"/>
</dbReference>
<reference evidence="1" key="1">
    <citation type="submission" date="2023-10" db="EMBL/GenBank/DDBJ databases">
        <authorList>
            <person name="Rodriguez Cubillos JULIANA M."/>
            <person name="De Vega J."/>
        </authorList>
    </citation>
    <scope>NUCLEOTIDE SEQUENCE</scope>
</reference>
<proteinExistence type="predicted"/>
<accession>A0ACB0IKJ5</accession>
<comment type="caution">
    <text evidence="1">The sequence shown here is derived from an EMBL/GenBank/DDBJ whole genome shotgun (WGS) entry which is preliminary data.</text>
</comment>
<sequence>MLNENVETVGVSLALMVYVWNGEGPSDFCCMSITVQFNHSNEREDWRDVFWSLQLVSLKLLVESIEVYNQLLNLGFIFYFFAD</sequence>